<gene>
    <name evidence="3" type="ORF">GCM10023215_21990</name>
</gene>
<accession>A0ABP8WCL6</accession>
<dbReference type="RefSeq" id="WP_345380229.1">
    <property type="nucleotide sequence ID" value="NZ_BAABIC010000006.1"/>
</dbReference>
<evidence type="ECO:0000256" key="1">
    <source>
        <dbReference type="SAM" id="MobiDB-lite"/>
    </source>
</evidence>
<organism evidence="3 4">
    <name type="scientific">Pseudonocardia yuanmonensis</name>
    <dbReference type="NCBI Taxonomy" id="1095914"/>
    <lineage>
        <taxon>Bacteria</taxon>
        <taxon>Bacillati</taxon>
        <taxon>Actinomycetota</taxon>
        <taxon>Actinomycetes</taxon>
        <taxon>Pseudonocardiales</taxon>
        <taxon>Pseudonocardiaceae</taxon>
        <taxon>Pseudonocardia</taxon>
    </lineage>
</organism>
<reference evidence="4" key="1">
    <citation type="journal article" date="2019" name="Int. J. Syst. Evol. Microbiol.">
        <title>The Global Catalogue of Microorganisms (GCM) 10K type strain sequencing project: providing services to taxonomists for standard genome sequencing and annotation.</title>
        <authorList>
            <consortium name="The Broad Institute Genomics Platform"/>
            <consortium name="The Broad Institute Genome Sequencing Center for Infectious Disease"/>
            <person name="Wu L."/>
            <person name="Ma J."/>
        </authorList>
    </citation>
    <scope>NUCLEOTIDE SEQUENCE [LARGE SCALE GENOMIC DNA]</scope>
    <source>
        <strain evidence="4">JCM 18055</strain>
    </source>
</reference>
<evidence type="ECO:0000256" key="2">
    <source>
        <dbReference type="SAM" id="Phobius"/>
    </source>
</evidence>
<keyword evidence="2" id="KW-1133">Transmembrane helix</keyword>
<dbReference type="EMBL" id="BAABIC010000006">
    <property type="protein sequence ID" value="GAA4686189.1"/>
    <property type="molecule type" value="Genomic_DNA"/>
</dbReference>
<proteinExistence type="predicted"/>
<feature type="transmembrane region" description="Helical" evidence="2">
    <location>
        <begin position="83"/>
        <end position="105"/>
    </location>
</feature>
<name>A0ABP8WCL6_9PSEU</name>
<comment type="caution">
    <text evidence="3">The sequence shown here is derived from an EMBL/GenBank/DDBJ whole genome shotgun (WGS) entry which is preliminary data.</text>
</comment>
<evidence type="ECO:0000313" key="4">
    <source>
        <dbReference type="Proteomes" id="UP001500325"/>
    </source>
</evidence>
<keyword evidence="4" id="KW-1185">Reference proteome</keyword>
<sequence length="122" mass="12433">MSTHRASGSGSGGFRAAGQKPPVPYQRGASGASAPAGPPATVGEQAARAGWAPAPRPSPAHTPPRGQRLPTAGDGRALTVLRIVTYVLTSLASLLFIALVVYGYLVVQDVVTTFPRIFAPGS</sequence>
<feature type="region of interest" description="Disordered" evidence="1">
    <location>
        <begin position="1"/>
        <end position="72"/>
    </location>
</feature>
<protein>
    <submittedName>
        <fullName evidence="3">Uncharacterized protein</fullName>
    </submittedName>
</protein>
<keyword evidence="2" id="KW-0812">Transmembrane</keyword>
<dbReference type="Proteomes" id="UP001500325">
    <property type="component" value="Unassembled WGS sequence"/>
</dbReference>
<keyword evidence="2" id="KW-0472">Membrane</keyword>
<evidence type="ECO:0000313" key="3">
    <source>
        <dbReference type="EMBL" id="GAA4686189.1"/>
    </source>
</evidence>